<proteinExistence type="predicted"/>
<feature type="region of interest" description="Disordered" evidence="3">
    <location>
        <begin position="684"/>
        <end position="771"/>
    </location>
</feature>
<evidence type="ECO:0000256" key="2">
    <source>
        <dbReference type="ARBA" id="ARBA00023157"/>
    </source>
</evidence>
<dbReference type="Pfam" id="PF01607">
    <property type="entry name" value="CBM_14"/>
    <property type="match status" value="1"/>
</dbReference>
<keyword evidence="2" id="KW-1015">Disulfide bond</keyword>
<dbReference type="InterPro" id="IPR002557">
    <property type="entry name" value="Chitin-bd_dom"/>
</dbReference>
<feature type="region of interest" description="Disordered" evidence="3">
    <location>
        <begin position="154"/>
        <end position="670"/>
    </location>
</feature>
<protein>
    <recommendedName>
        <fullName evidence="5">Chitin-binding type-2 domain-containing protein</fullName>
    </recommendedName>
</protein>
<evidence type="ECO:0000256" key="3">
    <source>
        <dbReference type="SAM" id="MobiDB-lite"/>
    </source>
</evidence>
<feature type="compositionally biased region" description="Low complexity" evidence="3">
    <location>
        <begin position="331"/>
        <end position="413"/>
    </location>
</feature>
<keyword evidence="1" id="KW-0147">Chitin-binding</keyword>
<reference evidence="6" key="1">
    <citation type="submission" date="2021-06" db="EMBL/GenBank/DDBJ databases">
        <authorList>
            <person name="Hodson N. C."/>
            <person name="Mongue J. A."/>
            <person name="Jaron S. K."/>
        </authorList>
    </citation>
    <scope>NUCLEOTIDE SEQUENCE</scope>
</reference>
<evidence type="ECO:0000313" key="7">
    <source>
        <dbReference type="Proteomes" id="UP000708208"/>
    </source>
</evidence>
<feature type="compositionally biased region" description="Polar residues" evidence="3">
    <location>
        <begin position="540"/>
        <end position="568"/>
    </location>
</feature>
<feature type="signal peptide" evidence="4">
    <location>
        <begin position="1"/>
        <end position="23"/>
    </location>
</feature>
<keyword evidence="7" id="KW-1185">Reference proteome</keyword>
<dbReference type="PANTHER" id="PTHR23301">
    <property type="entry name" value="CHITIN BINDING PERITROPHIN-A"/>
    <property type="match status" value="1"/>
</dbReference>
<dbReference type="SMART" id="SM00494">
    <property type="entry name" value="ChtBD2"/>
    <property type="match status" value="1"/>
</dbReference>
<feature type="compositionally biased region" description="Low complexity" evidence="3">
    <location>
        <begin position="423"/>
        <end position="449"/>
    </location>
</feature>
<feature type="compositionally biased region" description="Basic residues" evidence="3">
    <location>
        <begin position="591"/>
        <end position="602"/>
    </location>
</feature>
<feature type="compositionally biased region" description="Basic and acidic residues" evidence="3">
    <location>
        <begin position="844"/>
        <end position="857"/>
    </location>
</feature>
<evidence type="ECO:0000259" key="5">
    <source>
        <dbReference type="PROSITE" id="PS50940"/>
    </source>
</evidence>
<dbReference type="GO" id="GO:0005576">
    <property type="term" value="C:extracellular region"/>
    <property type="evidence" value="ECO:0007669"/>
    <property type="project" value="InterPro"/>
</dbReference>
<feature type="compositionally biased region" description="Polar residues" evidence="3">
    <location>
        <begin position="227"/>
        <end position="249"/>
    </location>
</feature>
<feature type="domain" description="Chitin-binding type-2" evidence="5">
    <location>
        <begin position="72"/>
        <end position="130"/>
    </location>
</feature>
<feature type="compositionally biased region" description="Polar residues" evidence="3">
    <location>
        <begin position="193"/>
        <end position="210"/>
    </location>
</feature>
<feature type="compositionally biased region" description="Low complexity" evidence="3">
    <location>
        <begin position="154"/>
        <end position="182"/>
    </location>
</feature>
<feature type="compositionally biased region" description="Low complexity" evidence="3">
    <location>
        <begin position="250"/>
        <end position="309"/>
    </location>
</feature>
<feature type="compositionally biased region" description="Polar residues" evidence="3">
    <location>
        <begin position="622"/>
        <end position="667"/>
    </location>
</feature>
<organism evidence="6 7">
    <name type="scientific">Allacma fusca</name>
    <dbReference type="NCBI Taxonomy" id="39272"/>
    <lineage>
        <taxon>Eukaryota</taxon>
        <taxon>Metazoa</taxon>
        <taxon>Ecdysozoa</taxon>
        <taxon>Arthropoda</taxon>
        <taxon>Hexapoda</taxon>
        <taxon>Collembola</taxon>
        <taxon>Symphypleona</taxon>
        <taxon>Sminthuridae</taxon>
        <taxon>Allacma</taxon>
    </lineage>
</organism>
<dbReference type="GO" id="GO:0008061">
    <property type="term" value="F:chitin binding"/>
    <property type="evidence" value="ECO:0007669"/>
    <property type="project" value="UniProtKB-KW"/>
</dbReference>
<dbReference type="AlphaFoldDB" id="A0A8J2KS50"/>
<evidence type="ECO:0000256" key="1">
    <source>
        <dbReference type="ARBA" id="ARBA00022669"/>
    </source>
</evidence>
<feature type="compositionally biased region" description="Polar residues" evidence="3">
    <location>
        <begin position="319"/>
        <end position="330"/>
    </location>
</feature>
<feature type="compositionally biased region" description="Basic and acidic residues" evidence="3">
    <location>
        <begin position="612"/>
        <end position="621"/>
    </location>
</feature>
<dbReference type="OrthoDB" id="10052888at2759"/>
<feature type="compositionally biased region" description="Low complexity" evidence="3">
    <location>
        <begin position="211"/>
        <end position="226"/>
    </location>
</feature>
<dbReference type="Proteomes" id="UP000708208">
    <property type="component" value="Unassembled WGS sequence"/>
</dbReference>
<feature type="region of interest" description="Disordered" evidence="3">
    <location>
        <begin position="787"/>
        <end position="887"/>
    </location>
</feature>
<dbReference type="PANTHER" id="PTHR23301:SF0">
    <property type="entry name" value="CHITIN-BINDING TYPE-2 DOMAIN-CONTAINING PROTEIN-RELATED"/>
    <property type="match status" value="1"/>
</dbReference>
<dbReference type="InterPro" id="IPR051940">
    <property type="entry name" value="Chitin_bind-dev_reg"/>
</dbReference>
<comment type="caution">
    <text evidence="6">The sequence shown here is derived from an EMBL/GenBank/DDBJ whole genome shotgun (WGS) entry which is preliminary data.</text>
</comment>
<feature type="compositionally biased region" description="Low complexity" evidence="3">
    <location>
        <begin position="515"/>
        <end position="531"/>
    </location>
</feature>
<keyword evidence="4" id="KW-0732">Signal</keyword>
<gene>
    <name evidence="6" type="ORF">AFUS01_LOCUS32992</name>
</gene>
<dbReference type="PROSITE" id="PS50940">
    <property type="entry name" value="CHIT_BIND_II"/>
    <property type="match status" value="1"/>
</dbReference>
<evidence type="ECO:0000313" key="6">
    <source>
        <dbReference type="EMBL" id="CAG7822737.1"/>
    </source>
</evidence>
<feature type="compositionally biased region" description="Polar residues" evidence="3">
    <location>
        <begin position="501"/>
        <end position="514"/>
    </location>
</feature>
<feature type="chain" id="PRO_5035244852" description="Chitin-binding type-2 domain-containing protein" evidence="4">
    <location>
        <begin position="24"/>
        <end position="887"/>
    </location>
</feature>
<sequence>MRLRLFFFVTTIICSSLFISVKALDPYESDEEIYRADKQNAEAQTEYPNGVNVIPGEAEIDYPVFHTIPKTAFTCEGRLAGFYGDVEARCQAWHTCDVDGRMQTFLCPNGTIYSQAKRVCEWWYNVNCDPTEVNKNYEQNKDLFIIPKDAQANNANANAGDDIQQQSSGQNSGQNNNQQSSSRFQQPAKPKIQENSQQNYSPSPTQQQNYSPQPSQERQQQQNYSPAPSQRQQDTSYSPAPQQKQQQNYSPAPAQSRPQQQNYSPSPQPQRSQQQSFSPSPPQQQRSQQTSPTSTTQQRQQSYTSSPPQDFSPSPAPTRPQQSYTSNSPPQRQQQQQQQNYSPAPTQRPQQQQSYSPPSTPRPQQQQSYSPQPSSRPQQQTFSPSPSQSSQQNYNQAPQQQRQSQPSQVRPQQIPTQLQSLVAAATGAAAPGGPNRFQQQPRRNPDNNQSSGRPTSPRQNDFQSSPTTTRPTESYDNSQYQSTQDYNQQKQTSAEVDEYQRPQSNNQYRPTSGNQNRPQQQEQQSRQQQYRPRPDERQNYDNSRPNPPEQQQTQNSRPVQDTRNNIVQEQPRPKPSPNPQQQASPPQPPQHKFRHSTPRKHNVQFAPARQQSFDDAKERQIPSESIQQGFPYSQAYNRNYDQTKNTYQAREPASTFQPSPTVPTTKVPQYVPQSRPDIQIARKAPQSVPQFSPEVPTARRVPQNIPQSNAEAPVPARRAPQNIPQSFPEGPAARRVPQSAPQANPEVPTGRRVPQNAPQFSPEIPTARRVAQKPIVEPTAYFDSQEAAAVPVYGPGDVPRQVSRQQSSNQPRRESTTFRPNPATASRIVVKPRLENKQQPYEIRSSRREDVNKDRDFAYPAPLESSEEDDAYLESQYFPSKTYGAKQ</sequence>
<dbReference type="EMBL" id="CAJVCH010527265">
    <property type="protein sequence ID" value="CAG7822737.1"/>
    <property type="molecule type" value="Genomic_DNA"/>
</dbReference>
<evidence type="ECO:0000256" key="4">
    <source>
        <dbReference type="SAM" id="SignalP"/>
    </source>
</evidence>
<name>A0A8J2KS50_9HEXA</name>
<feature type="compositionally biased region" description="Polar residues" evidence="3">
    <location>
        <begin position="450"/>
        <end position="494"/>
    </location>
</feature>
<accession>A0A8J2KS50</accession>